<keyword evidence="5" id="KW-0119">Carbohydrate metabolism</keyword>
<evidence type="ECO:0000256" key="3">
    <source>
        <dbReference type="ARBA" id="ARBA00011233"/>
    </source>
</evidence>
<accession>A0A423PNP9</accession>
<protein>
    <submittedName>
        <fullName evidence="6">2-dehydro-3-deoxy-6-phosphogalactonate aldolase</fullName>
        <ecNumber evidence="6">4.1.2.21</ecNumber>
    </submittedName>
</protein>
<sequence>MTLNDYLTDLPLIAILRGIQPDEVIDVGDALVAAGFRVIEIPLNSPEPLDSIERLATHLGESAVVGAGTVLSTDDVTSVGAVGGRLIVSPNMKPSVIEAAKAAGLFSAPGVATPTEGFAALDAGADALKLFPAEAITPAIVKAWRAVVPHHVPLMPVGGISPDTMQPYMTAGATGFGLGSALYKAGMDADTVAANAQAFANAFAGLRSAL</sequence>
<dbReference type="InterPro" id="IPR013785">
    <property type="entry name" value="Aldolase_TIM"/>
</dbReference>
<evidence type="ECO:0000256" key="4">
    <source>
        <dbReference type="ARBA" id="ARBA00023239"/>
    </source>
</evidence>
<evidence type="ECO:0000313" key="7">
    <source>
        <dbReference type="Proteomes" id="UP000285310"/>
    </source>
</evidence>
<dbReference type="Pfam" id="PF01081">
    <property type="entry name" value="Aldolase"/>
    <property type="match status" value="1"/>
</dbReference>
<name>A0A423PNP9_9GAMM</name>
<dbReference type="NCBIfam" id="NF006600">
    <property type="entry name" value="PRK09140.1"/>
    <property type="match status" value="1"/>
</dbReference>
<comment type="subunit">
    <text evidence="3">Homotrimer.</text>
</comment>
<dbReference type="FunCoup" id="A0A423PNP9">
    <property type="interactions" value="29"/>
</dbReference>
<evidence type="ECO:0000256" key="1">
    <source>
        <dbReference type="ARBA" id="ARBA00004761"/>
    </source>
</evidence>
<evidence type="ECO:0000256" key="2">
    <source>
        <dbReference type="ARBA" id="ARBA00006906"/>
    </source>
</evidence>
<dbReference type="EC" id="4.1.2.21" evidence="6"/>
<dbReference type="Proteomes" id="UP000285310">
    <property type="component" value="Unassembled WGS sequence"/>
</dbReference>
<comment type="similarity">
    <text evidence="2">Belongs to the KHG/KDPG aldolase family.</text>
</comment>
<dbReference type="PANTHER" id="PTHR30246">
    <property type="entry name" value="2-KETO-3-DEOXY-6-PHOSPHOGLUCONATE ALDOLASE"/>
    <property type="match status" value="1"/>
</dbReference>
<dbReference type="PANTHER" id="PTHR30246:SF1">
    <property type="entry name" value="2-DEHYDRO-3-DEOXY-6-PHOSPHOGALACTONATE ALDOLASE-RELATED"/>
    <property type="match status" value="1"/>
</dbReference>
<dbReference type="EMBL" id="AYKG01000029">
    <property type="protein sequence ID" value="ROO27192.1"/>
    <property type="molecule type" value="Genomic_DNA"/>
</dbReference>
<dbReference type="SUPFAM" id="SSF51569">
    <property type="entry name" value="Aldolase"/>
    <property type="match status" value="1"/>
</dbReference>
<dbReference type="OrthoDB" id="8590323at2"/>
<proteinExistence type="inferred from homology"/>
<keyword evidence="4 6" id="KW-0456">Lyase</keyword>
<comment type="pathway">
    <text evidence="1">Carbohydrate acid metabolism.</text>
</comment>
<dbReference type="CDD" id="cd00452">
    <property type="entry name" value="KDPG_aldolase"/>
    <property type="match status" value="1"/>
</dbReference>
<keyword evidence="7" id="KW-1185">Reference proteome</keyword>
<organism evidence="6 7">
    <name type="scientific">Salinisphaera japonica YTM-1</name>
    <dbReference type="NCBI Taxonomy" id="1209778"/>
    <lineage>
        <taxon>Bacteria</taxon>
        <taxon>Pseudomonadati</taxon>
        <taxon>Pseudomonadota</taxon>
        <taxon>Gammaproteobacteria</taxon>
        <taxon>Salinisphaerales</taxon>
        <taxon>Salinisphaeraceae</taxon>
        <taxon>Salinisphaera</taxon>
    </lineage>
</organism>
<evidence type="ECO:0000313" key="6">
    <source>
        <dbReference type="EMBL" id="ROO27192.1"/>
    </source>
</evidence>
<dbReference type="RefSeq" id="WP_123658465.1">
    <property type="nucleotide sequence ID" value="NZ_AYKG01000029.1"/>
</dbReference>
<comment type="caution">
    <text evidence="6">The sequence shown here is derived from an EMBL/GenBank/DDBJ whole genome shotgun (WGS) entry which is preliminary data.</text>
</comment>
<dbReference type="InParanoid" id="A0A423PNP9"/>
<dbReference type="Gene3D" id="3.20.20.70">
    <property type="entry name" value="Aldolase class I"/>
    <property type="match status" value="1"/>
</dbReference>
<evidence type="ECO:0000256" key="5">
    <source>
        <dbReference type="ARBA" id="ARBA00023277"/>
    </source>
</evidence>
<reference evidence="6 7" key="1">
    <citation type="submission" date="2013-10" db="EMBL/GenBank/DDBJ databases">
        <title>Salinisphaera japonica YTM-1 Genome Sequencing.</title>
        <authorList>
            <person name="Lai Q."/>
            <person name="Li C."/>
            <person name="Shao Z."/>
        </authorList>
    </citation>
    <scope>NUCLEOTIDE SEQUENCE [LARGE SCALE GENOMIC DNA]</scope>
    <source>
        <strain evidence="6 7">YTM-1</strain>
    </source>
</reference>
<dbReference type="GO" id="GO:0008674">
    <property type="term" value="F:2-dehydro-3-deoxy-6-phosphogalactonate aldolase activity"/>
    <property type="evidence" value="ECO:0007669"/>
    <property type="project" value="UniProtKB-EC"/>
</dbReference>
<dbReference type="AlphaFoldDB" id="A0A423PNP9"/>
<dbReference type="InterPro" id="IPR000887">
    <property type="entry name" value="Aldlse_KDPG_KHG"/>
</dbReference>
<gene>
    <name evidence="6" type="ORF">SAJA_09870</name>
</gene>